<accession>X0WHE4</accession>
<dbReference type="SUPFAM" id="SSF53649">
    <property type="entry name" value="Alkaline phosphatase-like"/>
    <property type="match status" value="1"/>
</dbReference>
<organism evidence="1">
    <name type="scientific">marine sediment metagenome</name>
    <dbReference type="NCBI Taxonomy" id="412755"/>
    <lineage>
        <taxon>unclassified sequences</taxon>
        <taxon>metagenomes</taxon>
        <taxon>ecological metagenomes</taxon>
    </lineage>
</organism>
<feature type="non-terminal residue" evidence="1">
    <location>
        <position position="1"/>
    </location>
</feature>
<name>X0WHE4_9ZZZZ</name>
<proteinExistence type="predicted"/>
<evidence type="ECO:0008006" key="2">
    <source>
        <dbReference type="Google" id="ProtNLM"/>
    </source>
</evidence>
<protein>
    <recommendedName>
        <fullName evidence="2">N-sulphoglucosamine sulphohydrolase C-terminal domain-containing protein</fullName>
    </recommendedName>
</protein>
<dbReference type="AlphaFoldDB" id="X0WHE4"/>
<gene>
    <name evidence="1" type="ORF">S01H1_70044</name>
</gene>
<evidence type="ECO:0000313" key="1">
    <source>
        <dbReference type="EMBL" id="GAG30379.1"/>
    </source>
</evidence>
<comment type="caution">
    <text evidence="1">The sequence shown here is derived from an EMBL/GenBank/DDBJ whole genome shotgun (WGS) entry which is preliminary data.</text>
</comment>
<dbReference type="EMBL" id="BARS01046543">
    <property type="protein sequence ID" value="GAG30379.1"/>
    <property type="molecule type" value="Genomic_DNA"/>
</dbReference>
<sequence>NALPDRSYTPVDMAHKNAWRAIQQAHTTGQLSPLHQRLYFKKPRPIIEFYDLEHDPLELDNIAGNPSTNDTEKKLRETLEAWMIRESDFLPLPIHALETTTNSK</sequence>
<reference evidence="1" key="1">
    <citation type="journal article" date="2014" name="Front. Microbiol.">
        <title>High frequency of phylogenetically diverse reductive dehalogenase-homologous genes in deep subseafloor sedimentary metagenomes.</title>
        <authorList>
            <person name="Kawai M."/>
            <person name="Futagami T."/>
            <person name="Toyoda A."/>
            <person name="Takaki Y."/>
            <person name="Nishi S."/>
            <person name="Hori S."/>
            <person name="Arai W."/>
            <person name="Tsubouchi T."/>
            <person name="Morono Y."/>
            <person name="Uchiyama I."/>
            <person name="Ito T."/>
            <person name="Fujiyama A."/>
            <person name="Inagaki F."/>
            <person name="Takami H."/>
        </authorList>
    </citation>
    <scope>NUCLEOTIDE SEQUENCE</scope>
    <source>
        <strain evidence="1">Expedition CK06-06</strain>
    </source>
</reference>
<dbReference type="Gene3D" id="3.40.720.10">
    <property type="entry name" value="Alkaline Phosphatase, subunit A"/>
    <property type="match status" value="1"/>
</dbReference>
<dbReference type="InterPro" id="IPR017850">
    <property type="entry name" value="Alkaline_phosphatase_core_sf"/>
</dbReference>